<feature type="compositionally biased region" description="Basic and acidic residues" evidence="1">
    <location>
        <begin position="29"/>
        <end position="44"/>
    </location>
</feature>
<evidence type="ECO:0000313" key="4">
    <source>
        <dbReference type="Proteomes" id="UP001138681"/>
    </source>
</evidence>
<evidence type="ECO:0000256" key="1">
    <source>
        <dbReference type="SAM" id="MobiDB-lite"/>
    </source>
</evidence>
<proteinExistence type="predicted"/>
<comment type="caution">
    <text evidence="3">The sequence shown here is derived from an EMBL/GenBank/DDBJ whole genome shotgun (WGS) entry which is preliminary data.</text>
</comment>
<keyword evidence="4" id="KW-1185">Reference proteome</keyword>
<dbReference type="GO" id="GO:0016811">
    <property type="term" value="F:hydrolase activity, acting on carbon-nitrogen (but not peptide) bonds, in linear amides"/>
    <property type="evidence" value="ECO:0007669"/>
    <property type="project" value="TreeGrafter"/>
</dbReference>
<dbReference type="Pfam" id="PF02585">
    <property type="entry name" value="PIG-L"/>
    <property type="match status" value="1"/>
</dbReference>
<accession>A0A9X1F2A2</accession>
<protein>
    <submittedName>
        <fullName evidence="3">PIG-L family deacetylase</fullName>
    </submittedName>
</protein>
<dbReference type="PANTHER" id="PTHR12993">
    <property type="entry name" value="N-ACETYLGLUCOSAMINYL-PHOSPHATIDYLINOSITOL DE-N-ACETYLASE-RELATED"/>
    <property type="match status" value="1"/>
</dbReference>
<sequence length="312" mass="33721">MRSISSLSLAAIAFLPFGPVSAQEQSEDSDYREILPRGEPRPSLEEYLAQGGKVPEPKSPQSAAPTQSEAPPTQTSEVPSVLAIFAHPDDEIMFAPVLSRIAREGGEVTLVYATSGDAGPGVSGMEPGDELGDLRQAEAECAAKALKLGSPIFWKLGDGKLSDFARGDQSLGPTLARRIGEVIAEKNPQVIMTWGPDGGYGHSDHRMVSAAATQVVQTLGIERPELLYSVIPDGSRPQIAAFDSWSTVHPSLVTDRIRYMPLDLYNAREAMDCHKSQFGAEAREGLPDLLHNTVWRGTVFFRLAFPEPVEPE</sequence>
<reference evidence="3" key="1">
    <citation type="submission" date="2021-04" db="EMBL/GenBank/DDBJ databases">
        <authorList>
            <person name="Pira H."/>
            <person name="Risdian C."/>
            <person name="Wink J."/>
        </authorList>
    </citation>
    <scope>NUCLEOTIDE SEQUENCE</scope>
    <source>
        <strain evidence="3">WH158</strain>
    </source>
</reference>
<keyword evidence="2" id="KW-0732">Signal</keyword>
<feature type="chain" id="PRO_5040755631" evidence="2">
    <location>
        <begin position="23"/>
        <end position="312"/>
    </location>
</feature>
<dbReference type="EMBL" id="JAGSPC010000001">
    <property type="protein sequence ID" value="MBV7258824.1"/>
    <property type="molecule type" value="Genomic_DNA"/>
</dbReference>
<dbReference type="PANTHER" id="PTHR12993:SF11">
    <property type="entry name" value="N-ACETYLGLUCOSAMINYL-PHOSPHATIDYLINOSITOL DE-N-ACETYLASE"/>
    <property type="match status" value="1"/>
</dbReference>
<feature type="compositionally biased region" description="Polar residues" evidence="1">
    <location>
        <begin position="59"/>
        <end position="77"/>
    </location>
</feature>
<organism evidence="3 4">
    <name type="scientific">Erythrobacter crassostreae</name>
    <dbReference type="NCBI Taxonomy" id="2828328"/>
    <lineage>
        <taxon>Bacteria</taxon>
        <taxon>Pseudomonadati</taxon>
        <taxon>Pseudomonadota</taxon>
        <taxon>Alphaproteobacteria</taxon>
        <taxon>Sphingomonadales</taxon>
        <taxon>Erythrobacteraceae</taxon>
        <taxon>Erythrobacter/Porphyrobacter group</taxon>
        <taxon>Erythrobacter</taxon>
    </lineage>
</organism>
<feature type="signal peptide" evidence="2">
    <location>
        <begin position="1"/>
        <end position="22"/>
    </location>
</feature>
<evidence type="ECO:0000256" key="2">
    <source>
        <dbReference type="SAM" id="SignalP"/>
    </source>
</evidence>
<gene>
    <name evidence="3" type="ORF">KCG46_04430</name>
</gene>
<name>A0A9X1F2A2_9SPHN</name>
<dbReference type="RefSeq" id="WP_218404095.1">
    <property type="nucleotide sequence ID" value="NZ_JAGSPC010000001.1"/>
</dbReference>
<dbReference type="InterPro" id="IPR003737">
    <property type="entry name" value="GlcNAc_PI_deacetylase-related"/>
</dbReference>
<evidence type="ECO:0000313" key="3">
    <source>
        <dbReference type="EMBL" id="MBV7258824.1"/>
    </source>
</evidence>
<feature type="region of interest" description="Disordered" evidence="1">
    <location>
        <begin position="21"/>
        <end position="77"/>
    </location>
</feature>
<dbReference type="AlphaFoldDB" id="A0A9X1F2A2"/>
<dbReference type="Proteomes" id="UP001138681">
    <property type="component" value="Unassembled WGS sequence"/>
</dbReference>